<evidence type="ECO:0000256" key="2">
    <source>
        <dbReference type="PROSITE-ProRule" id="PRU00339"/>
    </source>
</evidence>
<feature type="compositionally biased region" description="Acidic residues" evidence="3">
    <location>
        <begin position="50"/>
        <end position="71"/>
    </location>
</feature>
<dbReference type="SUPFAM" id="SSF48452">
    <property type="entry name" value="TPR-like"/>
    <property type="match status" value="1"/>
</dbReference>
<feature type="compositionally biased region" description="Basic residues" evidence="3">
    <location>
        <begin position="24"/>
        <end position="33"/>
    </location>
</feature>
<dbReference type="InterPro" id="IPR019734">
    <property type="entry name" value="TPR_rpt"/>
</dbReference>
<dbReference type="PROSITE" id="PS50005">
    <property type="entry name" value="TPR"/>
    <property type="match status" value="1"/>
</dbReference>
<dbReference type="InParanoid" id="D8MB91"/>
<dbReference type="Proteomes" id="UP000008312">
    <property type="component" value="Unassembled WGS sequence"/>
</dbReference>
<dbReference type="InterPro" id="IPR045075">
    <property type="entry name" value="Syf1-like"/>
</dbReference>
<dbReference type="EMBL" id="FN668691">
    <property type="protein sequence ID" value="CBK25330.2"/>
    <property type="molecule type" value="Genomic_DNA"/>
</dbReference>
<dbReference type="AlphaFoldDB" id="D8MB91"/>
<reference evidence="4" key="1">
    <citation type="submission" date="2010-02" db="EMBL/GenBank/DDBJ databases">
        <title>Sequencing and annotation of the Blastocystis hominis genome.</title>
        <authorList>
            <person name="Wincker P."/>
        </authorList>
    </citation>
    <scope>NUCLEOTIDE SEQUENCE</scope>
    <source>
        <strain evidence="4">Singapore isolate B</strain>
    </source>
</reference>
<sequence>MLEKTAGDFKSMLKYQRALQRIRNRKSALRKKPQSPSSSFNAHPTRLFDERDDDNNDNEDEDDENEREQTEEAPVQFDELLFLDPREQRAVMRDQFSQAVKLAPNKLDVILSWARRELDDGYIEKAILILQHAIQARSSLPGTGFLQLELAKYYYFLNDIPNSAAAMKQALQDASAQPQAVKMLAELTELTDSQSSALELLQAAVDQPNSDSQTWNVAMGECIERSITCNTCETTSCSICTSNSRRKPLRKFYFGDWFPEERVISAHLVESLLRNKEYDKALAAIQEQIAKKPDSVLTYQYLLSACEGHADPRVLNYIYAEGVKRIPTNAMLFMQYAEFLEEMNEFELSKEMFRRAYEITPTDDLARSVIRMSIECGDYEEASTLLDVLIGRWVDGS</sequence>
<protein>
    <submittedName>
        <fullName evidence="4">Uncharacterized protein</fullName>
    </submittedName>
</protein>
<name>D8MB91_BLAHO</name>
<dbReference type="PANTHER" id="PTHR11246">
    <property type="entry name" value="PRE-MRNA SPLICING FACTOR"/>
    <property type="match status" value="1"/>
</dbReference>
<keyword evidence="5" id="KW-1185">Reference proteome</keyword>
<feature type="repeat" description="TPR" evidence="2">
    <location>
        <begin position="330"/>
        <end position="363"/>
    </location>
</feature>
<evidence type="ECO:0000313" key="5">
    <source>
        <dbReference type="Proteomes" id="UP000008312"/>
    </source>
</evidence>
<dbReference type="RefSeq" id="XP_012899378.1">
    <property type="nucleotide sequence ID" value="XM_013043924.1"/>
</dbReference>
<dbReference type="GO" id="GO:0000398">
    <property type="term" value="P:mRNA splicing, via spliceosome"/>
    <property type="evidence" value="ECO:0007669"/>
    <property type="project" value="InterPro"/>
</dbReference>
<accession>D8MB91</accession>
<dbReference type="GeneID" id="24923341"/>
<keyword evidence="2" id="KW-0802">TPR repeat</keyword>
<gene>
    <name evidence="4" type="ORF">GSBLH_T00007217001</name>
</gene>
<evidence type="ECO:0000313" key="4">
    <source>
        <dbReference type="EMBL" id="CBK25330.2"/>
    </source>
</evidence>
<keyword evidence="1" id="KW-0677">Repeat</keyword>
<organism evidence="4">
    <name type="scientific">Blastocystis hominis</name>
    <dbReference type="NCBI Taxonomy" id="12968"/>
    <lineage>
        <taxon>Eukaryota</taxon>
        <taxon>Sar</taxon>
        <taxon>Stramenopiles</taxon>
        <taxon>Bigyra</taxon>
        <taxon>Opalozoa</taxon>
        <taxon>Opalinata</taxon>
        <taxon>Blastocystidae</taxon>
        <taxon>Blastocystis</taxon>
    </lineage>
</organism>
<evidence type="ECO:0000256" key="3">
    <source>
        <dbReference type="SAM" id="MobiDB-lite"/>
    </source>
</evidence>
<proteinExistence type="predicted"/>
<dbReference type="Gene3D" id="1.25.40.10">
    <property type="entry name" value="Tetratricopeptide repeat domain"/>
    <property type="match status" value="2"/>
</dbReference>
<dbReference type="InterPro" id="IPR011990">
    <property type="entry name" value="TPR-like_helical_dom_sf"/>
</dbReference>
<evidence type="ECO:0000256" key="1">
    <source>
        <dbReference type="ARBA" id="ARBA00022737"/>
    </source>
</evidence>
<feature type="region of interest" description="Disordered" evidence="3">
    <location>
        <begin position="24"/>
        <end position="75"/>
    </location>
</feature>